<name>A0A4R1R4L4_9FIRM</name>
<organism evidence="1 2">
    <name type="scientific">Kineothrix alysoides</name>
    <dbReference type="NCBI Taxonomy" id="1469948"/>
    <lineage>
        <taxon>Bacteria</taxon>
        <taxon>Bacillati</taxon>
        <taxon>Bacillota</taxon>
        <taxon>Clostridia</taxon>
        <taxon>Lachnospirales</taxon>
        <taxon>Lachnospiraceae</taxon>
        <taxon>Kineothrix</taxon>
    </lineage>
</organism>
<evidence type="ECO:0000313" key="2">
    <source>
        <dbReference type="Proteomes" id="UP000295718"/>
    </source>
</evidence>
<accession>A0A4R1R4L4</accession>
<comment type="caution">
    <text evidence="1">The sequence shown here is derived from an EMBL/GenBank/DDBJ whole genome shotgun (WGS) entry which is preliminary data.</text>
</comment>
<evidence type="ECO:0000313" key="1">
    <source>
        <dbReference type="EMBL" id="TCL60446.1"/>
    </source>
</evidence>
<reference evidence="1 2" key="1">
    <citation type="submission" date="2019-03" db="EMBL/GenBank/DDBJ databases">
        <title>Genomic Encyclopedia of Type Strains, Phase IV (KMG-IV): sequencing the most valuable type-strain genomes for metagenomic binning, comparative biology and taxonomic classification.</title>
        <authorList>
            <person name="Goeker M."/>
        </authorList>
    </citation>
    <scope>NUCLEOTIDE SEQUENCE [LARGE SCALE GENOMIC DNA]</scope>
    <source>
        <strain evidence="1 2">DSM 100556</strain>
    </source>
</reference>
<dbReference type="Proteomes" id="UP000295718">
    <property type="component" value="Unassembled WGS sequence"/>
</dbReference>
<keyword evidence="2" id="KW-1185">Reference proteome</keyword>
<protein>
    <submittedName>
        <fullName evidence="1">Uncharacterized protein</fullName>
    </submittedName>
</protein>
<proteinExistence type="predicted"/>
<dbReference type="AlphaFoldDB" id="A0A4R1R4L4"/>
<dbReference type="EMBL" id="SLUO01000002">
    <property type="protein sequence ID" value="TCL60446.1"/>
    <property type="molecule type" value="Genomic_DNA"/>
</dbReference>
<sequence>MNSFPIFKIRWVIRTKVCFVHPCAQNFDSTAFVPRAQLRIVCPKGFYVIGAPSYYIKTDTASRSALLYLF</sequence>
<gene>
    <name evidence="1" type="ORF">EDD76_102142</name>
</gene>